<dbReference type="Gene3D" id="1.25.40.10">
    <property type="entry name" value="Tetratricopeptide repeat domain"/>
    <property type="match status" value="1"/>
</dbReference>
<keyword evidence="5" id="KW-0548">Nucleotidyltransferase</keyword>
<feature type="binding site" evidence="17">
    <location>
        <position position="451"/>
    </location>
    <ligand>
        <name>ATP</name>
        <dbReference type="ChEBI" id="CHEBI:30616"/>
    </ligand>
</feature>
<evidence type="ECO:0000256" key="7">
    <source>
        <dbReference type="ARBA" id="ARBA00022741"/>
    </source>
</evidence>
<dbReference type="GO" id="GO:0005524">
    <property type="term" value="F:ATP binding"/>
    <property type="evidence" value="ECO:0007669"/>
    <property type="project" value="UniProtKB-KW"/>
</dbReference>
<evidence type="ECO:0000256" key="14">
    <source>
        <dbReference type="ARBA" id="ARBA00048696"/>
    </source>
</evidence>
<feature type="binding site" evidence="17">
    <location>
        <begin position="443"/>
        <end position="444"/>
    </location>
    <ligand>
        <name>ATP</name>
        <dbReference type="ChEBI" id="CHEBI:30616"/>
    </ligand>
</feature>
<reference evidence="24" key="2">
    <citation type="submission" date="2020-10" db="UniProtKB">
        <authorList>
            <consortium name="WormBaseParasite"/>
        </authorList>
    </citation>
    <scope>IDENTIFICATION</scope>
</reference>
<evidence type="ECO:0000256" key="2">
    <source>
        <dbReference type="ARBA" id="ARBA00009742"/>
    </source>
</evidence>
<dbReference type="WBParaSite" id="Pan_g24138.t1">
    <property type="protein sequence ID" value="Pan_g24138.t1"/>
    <property type="gene ID" value="Pan_g24138"/>
</dbReference>
<feature type="domain" description="Fido" evidence="22">
    <location>
        <begin position="329"/>
        <end position="464"/>
    </location>
</feature>
<evidence type="ECO:0000256" key="8">
    <source>
        <dbReference type="ARBA" id="ARBA00022803"/>
    </source>
</evidence>
<keyword evidence="4 21" id="KW-0812">Transmembrane</keyword>
<evidence type="ECO:0000256" key="15">
    <source>
        <dbReference type="ARBA" id="ARBA00049297"/>
    </source>
</evidence>
<evidence type="ECO:0000256" key="13">
    <source>
        <dbReference type="ARBA" id="ARBA00047939"/>
    </source>
</evidence>
<comment type="similarity">
    <text evidence="2">Belongs to the fic family.</text>
</comment>
<evidence type="ECO:0000256" key="9">
    <source>
        <dbReference type="ARBA" id="ARBA00022840"/>
    </source>
</evidence>
<dbReference type="GO" id="GO:0016020">
    <property type="term" value="C:membrane"/>
    <property type="evidence" value="ECO:0007669"/>
    <property type="project" value="UniProtKB-SubCell"/>
</dbReference>
<sequence length="500" mass="56559">MSRTKPSTERQNKLTMTARRHSSTTVQHVQQPPKNIWPWVVCLCIISSLLAQCIAPLLQEVLKSSFICINPLVPSATKKIFDCVGQERTQKGISRRSRSDVQRVTYFDEPFPVEPWSRDDELAQTYDLLLPVTPKKQLSAIPDPFTEAEAVAALQAAKRSREGGNIRRAEAIIEHAYALAPHHPDVLTEYGIFIETIRNNVVEAEGYYQKALKGDPMHQEALIRRAKTLPLVEEIDNNMLKSIRHKRELFLKIPRWNSGLKRAMRESYFQHIYHTVALEGNTFTLGQTRSVLESRLAVGGKSIMEHNEILGMDAALRYLNKTLAAVGDIKMEDILSIHKRVLGFVDPDSAGVIRRTQVFVGSFTPVAPEYVNSELLEFVEWLNDEETLRIDPVELAALAHYKLVFIHPFVDGNGRTARLLMNFILMQAGFPPVIIPVGERGRYYATLKDANDGDLRPFIRFIAQMTDDCLQSFILSSSECPPEVKIEVAESQAQMIQTEP</sequence>
<evidence type="ECO:0000256" key="16">
    <source>
        <dbReference type="PIRSR" id="PIRSR640198-1"/>
    </source>
</evidence>
<dbReference type="InterPro" id="IPR036597">
    <property type="entry name" value="Fido-like_dom_sf"/>
</dbReference>
<evidence type="ECO:0000256" key="17">
    <source>
        <dbReference type="PIRSR" id="PIRSR640198-2"/>
    </source>
</evidence>
<proteinExistence type="inferred from homology"/>
<name>A0A7E4VR13_PANRE</name>
<evidence type="ECO:0000313" key="23">
    <source>
        <dbReference type="Proteomes" id="UP000492821"/>
    </source>
</evidence>
<comment type="catalytic activity">
    <reaction evidence="15">
        <text>3-O-(5'-adenylyl)-L-threonyl-[protein] + H2O = L-threonyl-[protein] + AMP + H(+)</text>
        <dbReference type="Rhea" id="RHEA:55932"/>
        <dbReference type="Rhea" id="RHEA-COMP:11060"/>
        <dbReference type="Rhea" id="RHEA-COMP:13847"/>
        <dbReference type="ChEBI" id="CHEBI:15377"/>
        <dbReference type="ChEBI" id="CHEBI:15378"/>
        <dbReference type="ChEBI" id="CHEBI:30013"/>
        <dbReference type="ChEBI" id="CHEBI:138113"/>
        <dbReference type="ChEBI" id="CHEBI:456215"/>
    </reaction>
</comment>
<comment type="subcellular location">
    <subcellularLocation>
        <location evidence="1">Membrane</location>
        <topology evidence="1">Single-pass membrane protein</topology>
    </subcellularLocation>
</comment>
<dbReference type="Gene3D" id="1.10.3290.10">
    <property type="entry name" value="Fido-like domain"/>
    <property type="match status" value="1"/>
</dbReference>
<feature type="glycosylation site" description="N-linked (GlcNAc...) asparagine" evidence="19">
    <location>
        <position position="320"/>
    </location>
</feature>
<evidence type="ECO:0000256" key="11">
    <source>
        <dbReference type="ARBA" id="ARBA00023136"/>
    </source>
</evidence>
<dbReference type="Proteomes" id="UP000492821">
    <property type="component" value="Unassembled WGS sequence"/>
</dbReference>
<comment type="catalytic activity">
    <reaction evidence="13">
        <text>L-threonyl-[protein] + ATP = 3-O-(5'-adenylyl)-L-threonyl-[protein] + diphosphate</text>
        <dbReference type="Rhea" id="RHEA:54292"/>
        <dbReference type="Rhea" id="RHEA-COMP:11060"/>
        <dbReference type="Rhea" id="RHEA-COMP:13847"/>
        <dbReference type="ChEBI" id="CHEBI:30013"/>
        <dbReference type="ChEBI" id="CHEBI:30616"/>
        <dbReference type="ChEBI" id="CHEBI:33019"/>
        <dbReference type="ChEBI" id="CHEBI:138113"/>
        <dbReference type="EC" id="2.7.7.108"/>
    </reaction>
</comment>
<evidence type="ECO:0000313" key="24">
    <source>
        <dbReference type="WBParaSite" id="Pan_g24138.t1"/>
    </source>
</evidence>
<evidence type="ECO:0000256" key="4">
    <source>
        <dbReference type="ARBA" id="ARBA00022692"/>
    </source>
</evidence>
<evidence type="ECO:0000256" key="5">
    <source>
        <dbReference type="ARBA" id="ARBA00022695"/>
    </source>
</evidence>
<evidence type="ECO:0000256" key="21">
    <source>
        <dbReference type="SAM" id="Phobius"/>
    </source>
</evidence>
<keyword evidence="10 21" id="KW-1133">Transmembrane helix</keyword>
<reference evidence="23" key="1">
    <citation type="journal article" date="2013" name="Genetics">
        <title>The draft genome and transcriptome of Panagrellus redivivus are shaped by the harsh demands of a free-living lifestyle.</title>
        <authorList>
            <person name="Srinivasan J."/>
            <person name="Dillman A.R."/>
            <person name="Macchietto M.G."/>
            <person name="Heikkinen L."/>
            <person name="Lakso M."/>
            <person name="Fracchia K.M."/>
            <person name="Antoshechkin I."/>
            <person name="Mortazavi A."/>
            <person name="Wong G."/>
            <person name="Sternberg P.W."/>
        </authorList>
    </citation>
    <scope>NUCLEOTIDE SEQUENCE [LARGE SCALE GENOMIC DNA]</scope>
    <source>
        <strain evidence="23">MT8872</strain>
    </source>
</reference>
<keyword evidence="6" id="KW-0677">Repeat</keyword>
<evidence type="ECO:0000256" key="18">
    <source>
        <dbReference type="PIRSR" id="PIRSR640198-3"/>
    </source>
</evidence>
<feature type="binding site" evidence="17">
    <location>
        <begin position="411"/>
        <end position="418"/>
    </location>
    <ligand>
        <name>ATP</name>
        <dbReference type="ChEBI" id="CHEBI:30616"/>
    </ligand>
</feature>
<dbReference type="PROSITE" id="PS51459">
    <property type="entry name" value="FIDO"/>
    <property type="match status" value="1"/>
</dbReference>
<dbReference type="AlphaFoldDB" id="A0A7E4VR13"/>
<feature type="transmembrane region" description="Helical" evidence="21">
    <location>
        <begin position="36"/>
        <end position="58"/>
    </location>
</feature>
<evidence type="ECO:0000259" key="22">
    <source>
        <dbReference type="PROSITE" id="PS51459"/>
    </source>
</evidence>
<keyword evidence="7 17" id="KW-0547">Nucleotide-binding</keyword>
<accession>A0A7E4VR13</accession>
<dbReference type="PANTHER" id="PTHR13504:SF34">
    <property type="entry name" value="PROTEIN ADENYLYLTRANSFERASE FICD"/>
    <property type="match status" value="1"/>
</dbReference>
<organism evidence="23 24">
    <name type="scientific">Panagrellus redivivus</name>
    <name type="common">Microworm</name>
    <dbReference type="NCBI Taxonomy" id="6233"/>
    <lineage>
        <taxon>Eukaryota</taxon>
        <taxon>Metazoa</taxon>
        <taxon>Ecdysozoa</taxon>
        <taxon>Nematoda</taxon>
        <taxon>Chromadorea</taxon>
        <taxon>Rhabditida</taxon>
        <taxon>Tylenchina</taxon>
        <taxon>Panagrolaimomorpha</taxon>
        <taxon>Panagrolaimoidea</taxon>
        <taxon>Panagrolaimidae</taxon>
        <taxon>Panagrellus</taxon>
    </lineage>
</organism>
<dbReference type="InterPro" id="IPR011990">
    <property type="entry name" value="TPR-like_helical_dom_sf"/>
</dbReference>
<keyword evidence="8" id="KW-0802">TPR repeat</keyword>
<keyword evidence="11 21" id="KW-0472">Membrane</keyword>
<comment type="catalytic activity">
    <reaction evidence="14">
        <text>L-tyrosyl-[protein] + ATP = O-(5'-adenylyl)-L-tyrosyl-[protein] + diphosphate</text>
        <dbReference type="Rhea" id="RHEA:54288"/>
        <dbReference type="Rhea" id="RHEA-COMP:10136"/>
        <dbReference type="Rhea" id="RHEA-COMP:13846"/>
        <dbReference type="ChEBI" id="CHEBI:30616"/>
        <dbReference type="ChEBI" id="CHEBI:33019"/>
        <dbReference type="ChEBI" id="CHEBI:46858"/>
        <dbReference type="ChEBI" id="CHEBI:83624"/>
        <dbReference type="EC" id="2.7.7.108"/>
    </reaction>
</comment>
<evidence type="ECO:0000256" key="20">
    <source>
        <dbReference type="SAM" id="MobiDB-lite"/>
    </source>
</evidence>
<keyword evidence="9 17" id="KW-0067">ATP-binding</keyword>
<feature type="active site" evidence="16">
    <location>
        <position position="407"/>
    </location>
</feature>
<evidence type="ECO:0000256" key="10">
    <source>
        <dbReference type="ARBA" id="ARBA00022989"/>
    </source>
</evidence>
<dbReference type="Pfam" id="PF02661">
    <property type="entry name" value="Fic"/>
    <property type="match status" value="1"/>
</dbReference>
<feature type="site" description="Important for autoinhibition of adenylyltransferase activity" evidence="18">
    <location>
        <position position="279"/>
    </location>
</feature>
<evidence type="ECO:0000256" key="19">
    <source>
        <dbReference type="PIRSR" id="PIRSR640198-4"/>
    </source>
</evidence>
<feature type="region of interest" description="Disordered" evidence="20">
    <location>
        <begin position="1"/>
        <end position="27"/>
    </location>
</feature>
<evidence type="ECO:0000256" key="1">
    <source>
        <dbReference type="ARBA" id="ARBA00004167"/>
    </source>
</evidence>
<evidence type="ECO:0000256" key="6">
    <source>
        <dbReference type="ARBA" id="ARBA00022737"/>
    </source>
</evidence>
<dbReference type="SUPFAM" id="SSF48452">
    <property type="entry name" value="TPR-like"/>
    <property type="match status" value="1"/>
</dbReference>
<protein>
    <recommendedName>
        <fullName evidence="12">protein adenylyltransferase</fullName>
        <ecNumber evidence="12">2.7.7.108</ecNumber>
    </recommendedName>
</protein>
<keyword evidence="3" id="KW-0808">Transferase</keyword>
<keyword evidence="23" id="KW-1185">Reference proteome</keyword>
<dbReference type="InterPro" id="IPR040198">
    <property type="entry name" value="Fido_containing"/>
</dbReference>
<dbReference type="PANTHER" id="PTHR13504">
    <property type="entry name" value="FIDO DOMAIN-CONTAINING PROTEIN DDB_G0283145"/>
    <property type="match status" value="1"/>
</dbReference>
<evidence type="ECO:0000256" key="3">
    <source>
        <dbReference type="ARBA" id="ARBA00022679"/>
    </source>
</evidence>
<dbReference type="InterPro" id="IPR003812">
    <property type="entry name" value="Fido"/>
</dbReference>
<evidence type="ECO:0000256" key="12">
    <source>
        <dbReference type="ARBA" id="ARBA00034531"/>
    </source>
</evidence>
<dbReference type="SUPFAM" id="SSF140931">
    <property type="entry name" value="Fic-like"/>
    <property type="match status" value="1"/>
</dbReference>
<feature type="compositionally biased region" description="Basic and acidic residues" evidence="20">
    <location>
        <begin position="1"/>
        <end position="12"/>
    </location>
</feature>
<dbReference type="EC" id="2.7.7.108" evidence="12"/>
<dbReference type="GO" id="GO:0070733">
    <property type="term" value="F:AMPylase activity"/>
    <property type="evidence" value="ECO:0007669"/>
    <property type="project" value="UniProtKB-EC"/>
</dbReference>